<dbReference type="Pfam" id="PF14689">
    <property type="entry name" value="SPOB_a"/>
    <property type="match status" value="1"/>
</dbReference>
<dbReference type="EMBL" id="JACSQY010000005">
    <property type="protein sequence ID" value="MBD7908372.1"/>
    <property type="molecule type" value="Genomic_DNA"/>
</dbReference>
<evidence type="ECO:0000313" key="5">
    <source>
        <dbReference type="EMBL" id="MBD7908372.1"/>
    </source>
</evidence>
<keyword evidence="1" id="KW-0597">Phosphoprotein</keyword>
<gene>
    <name evidence="5" type="ORF">H9659_08525</name>
</gene>
<reference evidence="5 6" key="1">
    <citation type="submission" date="2020-08" db="EMBL/GenBank/DDBJ databases">
        <title>A Genomic Blueprint of the Chicken Gut Microbiome.</title>
        <authorList>
            <person name="Gilroy R."/>
            <person name="Ravi A."/>
            <person name="Getino M."/>
            <person name="Pursley I."/>
            <person name="Horton D.L."/>
            <person name="Alikhan N.-F."/>
            <person name="Baker D."/>
            <person name="Gharbi K."/>
            <person name="Hall N."/>
            <person name="Watson M."/>
            <person name="Adriaenssens E.M."/>
            <person name="Foster-Nyarko E."/>
            <person name="Jarju S."/>
            <person name="Secka A."/>
            <person name="Antonio M."/>
            <person name="Oren A."/>
            <person name="Chaudhuri R."/>
            <person name="La Ragione R.M."/>
            <person name="Hildebrand F."/>
            <person name="Pallen M.J."/>
        </authorList>
    </citation>
    <scope>NUCLEOTIDE SEQUENCE [LARGE SCALE GENOMIC DNA]</scope>
    <source>
        <strain evidence="5 6">Sa3CUA8</strain>
    </source>
</reference>
<keyword evidence="3" id="KW-0418">Kinase</keyword>
<dbReference type="Proteomes" id="UP000659496">
    <property type="component" value="Unassembled WGS sequence"/>
</dbReference>
<dbReference type="RefSeq" id="WP_191689519.1">
    <property type="nucleotide sequence ID" value="NZ_JACSQY010000005.1"/>
</dbReference>
<organism evidence="5 6">
    <name type="scientific">Sporosarcina gallistercoris</name>
    <dbReference type="NCBI Taxonomy" id="2762245"/>
    <lineage>
        <taxon>Bacteria</taxon>
        <taxon>Bacillati</taxon>
        <taxon>Bacillota</taxon>
        <taxon>Bacilli</taxon>
        <taxon>Bacillales</taxon>
        <taxon>Caryophanaceae</taxon>
        <taxon>Sporosarcina</taxon>
    </lineage>
</organism>
<protein>
    <submittedName>
        <fullName evidence="5">Spo0B domain-containing protein</fullName>
    </submittedName>
</protein>
<evidence type="ECO:0000256" key="3">
    <source>
        <dbReference type="ARBA" id="ARBA00022777"/>
    </source>
</evidence>
<dbReference type="InterPro" id="IPR039506">
    <property type="entry name" value="SPOB_a"/>
</dbReference>
<comment type="caution">
    <text evidence="5">The sequence shown here is derived from an EMBL/GenBank/DDBJ whole genome shotgun (WGS) entry which is preliminary data.</text>
</comment>
<keyword evidence="2" id="KW-0808">Transferase</keyword>
<feature type="domain" description="SpoOB alpha-helical" evidence="4">
    <location>
        <begin position="7"/>
        <end position="56"/>
    </location>
</feature>
<accession>A0ABR8PJK8</accession>
<keyword evidence="6" id="KW-1185">Reference proteome</keyword>
<evidence type="ECO:0000256" key="1">
    <source>
        <dbReference type="ARBA" id="ARBA00022553"/>
    </source>
</evidence>
<evidence type="ECO:0000313" key="6">
    <source>
        <dbReference type="Proteomes" id="UP000659496"/>
    </source>
</evidence>
<sequence>MEKSELTVRDAMKFARHDFLNELQLILMHMDLNNVPEARRKLLEATERMRNDSQLSGLDMPALETWILTFSWNYLAFTKELQSTIVPRKSARKADDQAIVGVLDNVFQQLVNGADPYADCMVNIFVTTTVDEWEVSLSLPGQTAPIVWKDVYEKDWTAKLSLEDEYWTFTIRGQ</sequence>
<dbReference type="SUPFAM" id="SSF55890">
    <property type="entry name" value="Sporulation response regulatory protein Spo0B"/>
    <property type="match status" value="1"/>
</dbReference>
<proteinExistence type="predicted"/>
<dbReference type="InterPro" id="IPR016120">
    <property type="entry name" value="Sig_transdc_His_kin_SpoOB"/>
</dbReference>
<evidence type="ECO:0000256" key="2">
    <source>
        <dbReference type="ARBA" id="ARBA00022679"/>
    </source>
</evidence>
<name>A0ABR8PJK8_9BACL</name>
<evidence type="ECO:0000259" key="4">
    <source>
        <dbReference type="Pfam" id="PF14689"/>
    </source>
</evidence>
<dbReference type="Gene3D" id="1.10.287.130">
    <property type="match status" value="1"/>
</dbReference>